<organism evidence="7 8">
    <name type="scientific">Colletotrichum spinosum</name>
    <dbReference type="NCBI Taxonomy" id="1347390"/>
    <lineage>
        <taxon>Eukaryota</taxon>
        <taxon>Fungi</taxon>
        <taxon>Dikarya</taxon>
        <taxon>Ascomycota</taxon>
        <taxon>Pezizomycotina</taxon>
        <taxon>Sordariomycetes</taxon>
        <taxon>Hypocreomycetidae</taxon>
        <taxon>Glomerellales</taxon>
        <taxon>Glomerellaceae</taxon>
        <taxon>Colletotrichum</taxon>
        <taxon>Colletotrichum orbiculare species complex</taxon>
    </lineage>
</organism>
<dbReference type="InterPro" id="IPR011008">
    <property type="entry name" value="Dimeric_a/b-barrel"/>
</dbReference>
<keyword evidence="3" id="KW-0547">Nucleotide-binding</keyword>
<protein>
    <submittedName>
        <fullName evidence="7">Calcium-transporting ATPase 2</fullName>
    </submittedName>
</protein>
<dbReference type="SMART" id="SM00886">
    <property type="entry name" value="Dabb"/>
    <property type="match status" value="1"/>
</dbReference>
<feature type="domain" description="ATP-grasp" evidence="5">
    <location>
        <begin position="171"/>
        <end position="382"/>
    </location>
</feature>
<evidence type="ECO:0000256" key="4">
    <source>
        <dbReference type="SAM" id="MobiDB-lite"/>
    </source>
</evidence>
<dbReference type="EMBL" id="QAPG01010712">
    <property type="protein sequence ID" value="TDZ13348.1"/>
    <property type="molecule type" value="Genomic_DNA"/>
</dbReference>
<evidence type="ECO:0000259" key="6">
    <source>
        <dbReference type="PROSITE" id="PS51502"/>
    </source>
</evidence>
<evidence type="ECO:0000256" key="1">
    <source>
        <dbReference type="ARBA" id="ARBA00010871"/>
    </source>
</evidence>
<dbReference type="GO" id="GO:0008716">
    <property type="term" value="F:D-alanine-D-alanine ligase activity"/>
    <property type="evidence" value="ECO:0007669"/>
    <property type="project" value="InterPro"/>
</dbReference>
<dbReference type="Gene3D" id="3.30.470.20">
    <property type="entry name" value="ATP-grasp fold, B domain"/>
    <property type="match status" value="1"/>
</dbReference>
<name>A0A4R8PVC2_9PEZI</name>
<keyword evidence="2" id="KW-0436">Ligase</keyword>
<evidence type="ECO:0000313" key="8">
    <source>
        <dbReference type="Proteomes" id="UP000295083"/>
    </source>
</evidence>
<dbReference type="Pfam" id="PF00689">
    <property type="entry name" value="Cation_ATPase_C"/>
    <property type="match status" value="1"/>
</dbReference>
<comment type="similarity">
    <text evidence="1">Belongs to the D-alanine--D-alanine ligase family.</text>
</comment>
<dbReference type="InterPro" id="IPR013815">
    <property type="entry name" value="ATP_grasp_subdomain_1"/>
</dbReference>
<keyword evidence="3" id="KW-0067">ATP-binding</keyword>
<gene>
    <name evidence="7" type="ORF">C8035_v004412</name>
</gene>
<dbReference type="InterPro" id="IPR023298">
    <property type="entry name" value="ATPase_P-typ_TM_dom_sf"/>
</dbReference>
<dbReference type="Gene3D" id="3.30.70.100">
    <property type="match status" value="1"/>
</dbReference>
<reference evidence="7 8" key="1">
    <citation type="submission" date="2018-11" db="EMBL/GenBank/DDBJ databases">
        <title>Genome sequence and assembly of Colletotrichum spinosum.</title>
        <authorList>
            <person name="Gan P."/>
            <person name="Shirasu K."/>
        </authorList>
    </citation>
    <scope>NUCLEOTIDE SEQUENCE [LARGE SCALE GENOMIC DNA]</scope>
    <source>
        <strain evidence="7 8">CBS 515.97</strain>
    </source>
</reference>
<dbReference type="InterPro" id="IPR011095">
    <property type="entry name" value="Dala_Dala_lig_C"/>
</dbReference>
<dbReference type="SUPFAM" id="SSF56059">
    <property type="entry name" value="Glutathione synthetase ATP-binding domain-like"/>
    <property type="match status" value="1"/>
</dbReference>
<dbReference type="Gene3D" id="3.30.1490.20">
    <property type="entry name" value="ATP-grasp fold, A domain"/>
    <property type="match status" value="1"/>
</dbReference>
<dbReference type="PANTHER" id="PTHR23132:SF23">
    <property type="entry name" value="D-ALANINE--D-ALANINE LIGASE B"/>
    <property type="match status" value="1"/>
</dbReference>
<dbReference type="SUPFAM" id="SSF54909">
    <property type="entry name" value="Dimeric alpha+beta barrel"/>
    <property type="match status" value="1"/>
</dbReference>
<feature type="domain" description="Stress-response A/B barrel" evidence="6">
    <location>
        <begin position="378"/>
        <end position="476"/>
    </location>
</feature>
<sequence>MQRFTRAVRRASSSRPLLSGRLPHPCAPAPRYAAFSSSARFLSRPRVAVLYQEIDPPVIAGNVKPKKPGGYKDSGSDIAYNLSLSSKVDVLTLASCPDPLNDADWCFPDDEQGILTAIDKGATHLWANTILFASHPLQTSARIAQHENKVKVVGQGPLIVEKYDDKDFVNSLLRKQGSFTMPKAWTIHAKTDSPDYKSYSYPLVAKPARGRGSHGVKVCRDAAEMSAHIKQLASEGTNAVIVEEFLAGEEATVTVMPPTADKGYWSLPVVTRFNHQDGIAPYNGTVAVTANSRAVVGSDDAAYADVARECERVGELLGTTAPIRIDVRRFSEGSKFALFDVNMKPNMTGPGRPGRDEQASLTLLAAEALGWDYKELLRQVLVLFKFRPEVTKEHKETFVKELKKLKNLSCVKDNRLIVGGPSVTDPIERSKGFEFALLSYHENRAALDEYQASKEHHWVTQTYMFPYKEDLCRFDFEVDEADEYMCDFTKLAAKLTGGLSTPEEHGGKILNYNLSTPDEKIELDTVVFNTFVWMPVFNEFNNRRLDNKFIIFEGVHRNLFFIDINCLMVGLQAGIIFVGSRAFQISPGGLDGAQWAISIVAASLCLPWATVVRLFPDPRLAATVSIVSKPFMALCSTIAEAWSSLTAMFKSVNKTEDDMEAVSPPMVVVSADFDSVIPRPQARAIQVFFPSFM</sequence>
<comment type="caution">
    <text evidence="7">The sequence shown here is derived from an EMBL/GenBank/DDBJ whole genome shotgun (WGS) entry which is preliminary data.</text>
</comment>
<dbReference type="Proteomes" id="UP000295083">
    <property type="component" value="Unassembled WGS sequence"/>
</dbReference>
<dbReference type="Pfam" id="PF07478">
    <property type="entry name" value="Dala_Dala_lig_C"/>
    <property type="match status" value="1"/>
</dbReference>
<accession>A0A4R8PVC2</accession>
<dbReference type="PANTHER" id="PTHR23132">
    <property type="entry name" value="D-ALANINE--D-ALANINE LIGASE"/>
    <property type="match status" value="1"/>
</dbReference>
<dbReference type="InterPro" id="IPR006068">
    <property type="entry name" value="ATPase_P-typ_cation-transptr_C"/>
</dbReference>
<dbReference type="PROSITE" id="PS50975">
    <property type="entry name" value="ATP_GRASP"/>
    <property type="match status" value="1"/>
</dbReference>
<evidence type="ECO:0000259" key="5">
    <source>
        <dbReference type="PROSITE" id="PS50975"/>
    </source>
</evidence>
<dbReference type="PROSITE" id="PS51502">
    <property type="entry name" value="S_R_A_B_BARREL"/>
    <property type="match status" value="1"/>
</dbReference>
<feature type="compositionally biased region" description="Low complexity" evidence="4">
    <location>
        <begin position="10"/>
        <end position="22"/>
    </location>
</feature>
<feature type="region of interest" description="Disordered" evidence="4">
    <location>
        <begin position="1"/>
        <end position="22"/>
    </location>
</feature>
<dbReference type="Gene3D" id="1.20.1110.10">
    <property type="entry name" value="Calcium-transporting ATPase, transmembrane domain"/>
    <property type="match status" value="1"/>
</dbReference>
<dbReference type="AlphaFoldDB" id="A0A4R8PVC2"/>
<dbReference type="InterPro" id="IPR011761">
    <property type="entry name" value="ATP-grasp"/>
</dbReference>
<dbReference type="GO" id="GO:0046872">
    <property type="term" value="F:metal ion binding"/>
    <property type="evidence" value="ECO:0007669"/>
    <property type="project" value="InterPro"/>
</dbReference>
<dbReference type="GO" id="GO:0005524">
    <property type="term" value="F:ATP binding"/>
    <property type="evidence" value="ECO:0007669"/>
    <property type="project" value="UniProtKB-UniRule"/>
</dbReference>
<evidence type="ECO:0000256" key="2">
    <source>
        <dbReference type="ARBA" id="ARBA00022598"/>
    </source>
</evidence>
<proteinExistence type="inferred from homology"/>
<dbReference type="SUPFAM" id="SSF81665">
    <property type="entry name" value="Calcium ATPase, transmembrane domain M"/>
    <property type="match status" value="1"/>
</dbReference>
<evidence type="ECO:0000256" key="3">
    <source>
        <dbReference type="PROSITE-ProRule" id="PRU00409"/>
    </source>
</evidence>
<keyword evidence="8" id="KW-1185">Reference proteome</keyword>
<evidence type="ECO:0000313" key="7">
    <source>
        <dbReference type="EMBL" id="TDZ13348.1"/>
    </source>
</evidence>
<dbReference type="InterPro" id="IPR013097">
    <property type="entry name" value="Dabb"/>
</dbReference>